<accession>A0A9N7N6M1</accession>
<organism evidence="2 3">
    <name type="scientific">Striga hermonthica</name>
    <name type="common">Purple witchweed</name>
    <name type="synonym">Buchnera hermonthica</name>
    <dbReference type="NCBI Taxonomy" id="68872"/>
    <lineage>
        <taxon>Eukaryota</taxon>
        <taxon>Viridiplantae</taxon>
        <taxon>Streptophyta</taxon>
        <taxon>Embryophyta</taxon>
        <taxon>Tracheophyta</taxon>
        <taxon>Spermatophyta</taxon>
        <taxon>Magnoliopsida</taxon>
        <taxon>eudicotyledons</taxon>
        <taxon>Gunneridae</taxon>
        <taxon>Pentapetalae</taxon>
        <taxon>asterids</taxon>
        <taxon>lamiids</taxon>
        <taxon>Lamiales</taxon>
        <taxon>Orobanchaceae</taxon>
        <taxon>Buchnereae</taxon>
        <taxon>Striga</taxon>
    </lineage>
</organism>
<protein>
    <recommendedName>
        <fullName evidence="1">Retrotransposon gag domain-containing protein</fullName>
    </recommendedName>
</protein>
<gene>
    <name evidence="2" type="ORF">SHERM_23648</name>
</gene>
<dbReference type="EMBL" id="CACSLK010027752">
    <property type="protein sequence ID" value="CAA0827953.1"/>
    <property type="molecule type" value="Genomic_DNA"/>
</dbReference>
<feature type="non-terminal residue" evidence="2">
    <location>
        <position position="1"/>
    </location>
</feature>
<feature type="domain" description="Retrotransposon gag" evidence="1">
    <location>
        <begin position="142"/>
        <end position="237"/>
    </location>
</feature>
<name>A0A9N7N6M1_STRHE</name>
<dbReference type="AlphaFoldDB" id="A0A9N7N6M1"/>
<evidence type="ECO:0000259" key="1">
    <source>
        <dbReference type="Pfam" id="PF03732"/>
    </source>
</evidence>
<dbReference type="InterPro" id="IPR005162">
    <property type="entry name" value="Retrotrans_gag_dom"/>
</dbReference>
<proteinExistence type="predicted"/>
<feature type="non-terminal residue" evidence="2">
    <location>
        <position position="239"/>
    </location>
</feature>
<keyword evidence="3" id="KW-1185">Reference proteome</keyword>
<dbReference type="Pfam" id="PF03732">
    <property type="entry name" value="Retrotrans_gag"/>
    <property type="match status" value="1"/>
</dbReference>
<dbReference type="Proteomes" id="UP001153555">
    <property type="component" value="Unassembled WGS sequence"/>
</dbReference>
<sequence>HLEVEEFLSYYESFSGLSQNPIHDSSTMPPIGPGPLNRTSSYLGAKVSCLAYVELASAYHPRIPKVPWATPTTASTYHPCTLKVPWTAPTRLSHQLIAQFRDYHPEMFSGQGDPRLVDEWIQGLEIIFEVMDCPDRYRVICAQIQMTGDARLWWNAYWEMHPGEKENCTWDRFKEILREKFYPAYYRADLEHQFLALRQGTRSVDEYECEFTQLGFFVLELLGLEEKRSRRFIDGLLPV</sequence>
<dbReference type="OrthoDB" id="1936908at2759"/>
<comment type="caution">
    <text evidence="2">The sequence shown here is derived from an EMBL/GenBank/DDBJ whole genome shotgun (WGS) entry which is preliminary data.</text>
</comment>
<reference evidence="2" key="1">
    <citation type="submission" date="2019-12" db="EMBL/GenBank/DDBJ databases">
        <authorList>
            <person name="Scholes J."/>
        </authorList>
    </citation>
    <scope>NUCLEOTIDE SEQUENCE</scope>
</reference>
<evidence type="ECO:0000313" key="3">
    <source>
        <dbReference type="Proteomes" id="UP001153555"/>
    </source>
</evidence>
<evidence type="ECO:0000313" key="2">
    <source>
        <dbReference type="EMBL" id="CAA0827953.1"/>
    </source>
</evidence>